<gene>
    <name evidence="1" type="ORF">Vadar_020907</name>
</gene>
<keyword evidence="2" id="KW-1185">Reference proteome</keyword>
<evidence type="ECO:0000313" key="1">
    <source>
        <dbReference type="EMBL" id="KAH7849646.1"/>
    </source>
</evidence>
<dbReference type="Proteomes" id="UP000828048">
    <property type="component" value="Chromosome 7"/>
</dbReference>
<protein>
    <submittedName>
        <fullName evidence="1">Uncharacterized protein</fullName>
    </submittedName>
</protein>
<dbReference type="EMBL" id="CM037157">
    <property type="protein sequence ID" value="KAH7849646.1"/>
    <property type="molecule type" value="Genomic_DNA"/>
</dbReference>
<comment type="caution">
    <text evidence="1">The sequence shown here is derived from an EMBL/GenBank/DDBJ whole genome shotgun (WGS) entry which is preliminary data.</text>
</comment>
<reference evidence="1 2" key="1">
    <citation type="journal article" date="2021" name="Hortic Res">
        <title>High-quality reference genome and annotation aids understanding of berry development for evergreen blueberry (Vaccinium darrowii).</title>
        <authorList>
            <person name="Yu J."/>
            <person name="Hulse-Kemp A.M."/>
            <person name="Babiker E."/>
            <person name="Staton M."/>
        </authorList>
    </citation>
    <scope>NUCLEOTIDE SEQUENCE [LARGE SCALE GENOMIC DNA]</scope>
    <source>
        <strain evidence="2">cv. NJ 8807/NJ 8810</strain>
        <tissue evidence="1">Young leaf</tissue>
    </source>
</reference>
<organism evidence="1 2">
    <name type="scientific">Vaccinium darrowii</name>
    <dbReference type="NCBI Taxonomy" id="229202"/>
    <lineage>
        <taxon>Eukaryota</taxon>
        <taxon>Viridiplantae</taxon>
        <taxon>Streptophyta</taxon>
        <taxon>Embryophyta</taxon>
        <taxon>Tracheophyta</taxon>
        <taxon>Spermatophyta</taxon>
        <taxon>Magnoliopsida</taxon>
        <taxon>eudicotyledons</taxon>
        <taxon>Gunneridae</taxon>
        <taxon>Pentapetalae</taxon>
        <taxon>asterids</taxon>
        <taxon>Ericales</taxon>
        <taxon>Ericaceae</taxon>
        <taxon>Vaccinioideae</taxon>
        <taxon>Vaccinieae</taxon>
        <taxon>Vaccinium</taxon>
    </lineage>
</organism>
<sequence length="69" mass="7920">MSIRAWMRAVFVASPQCSCCSQDDIAAEHHFEEFQSTFPGHMSIQCLKGIYWDIYNTCQFSKLGQSVPR</sequence>
<name>A0ACB7Y8B9_9ERIC</name>
<accession>A0ACB7Y8B9</accession>
<proteinExistence type="predicted"/>
<evidence type="ECO:0000313" key="2">
    <source>
        <dbReference type="Proteomes" id="UP000828048"/>
    </source>
</evidence>